<gene>
    <name evidence="2" type="ORF">Bca52824_023424</name>
</gene>
<dbReference type="EMBL" id="JAAMPC010000005">
    <property type="protein sequence ID" value="KAG2311867.1"/>
    <property type="molecule type" value="Genomic_DNA"/>
</dbReference>
<dbReference type="AlphaFoldDB" id="A0A8X7VII8"/>
<feature type="compositionally biased region" description="Low complexity" evidence="1">
    <location>
        <begin position="18"/>
        <end position="35"/>
    </location>
</feature>
<dbReference type="OrthoDB" id="10470772at2759"/>
<keyword evidence="3" id="KW-1185">Reference proteome</keyword>
<name>A0A8X7VII8_BRACI</name>
<comment type="caution">
    <text evidence="2">The sequence shown here is derived from an EMBL/GenBank/DDBJ whole genome shotgun (WGS) entry which is preliminary data.</text>
</comment>
<proteinExistence type="predicted"/>
<feature type="compositionally biased region" description="Polar residues" evidence="1">
    <location>
        <begin position="288"/>
        <end position="303"/>
    </location>
</feature>
<organism evidence="2 3">
    <name type="scientific">Brassica carinata</name>
    <name type="common">Ethiopian mustard</name>
    <name type="synonym">Abyssinian cabbage</name>
    <dbReference type="NCBI Taxonomy" id="52824"/>
    <lineage>
        <taxon>Eukaryota</taxon>
        <taxon>Viridiplantae</taxon>
        <taxon>Streptophyta</taxon>
        <taxon>Embryophyta</taxon>
        <taxon>Tracheophyta</taxon>
        <taxon>Spermatophyta</taxon>
        <taxon>Magnoliopsida</taxon>
        <taxon>eudicotyledons</taxon>
        <taxon>Gunneridae</taxon>
        <taxon>Pentapetalae</taxon>
        <taxon>rosids</taxon>
        <taxon>malvids</taxon>
        <taxon>Brassicales</taxon>
        <taxon>Brassicaceae</taxon>
        <taxon>Brassiceae</taxon>
        <taxon>Brassica</taxon>
    </lineage>
</organism>
<protein>
    <submittedName>
        <fullName evidence="2">Uncharacterized protein</fullName>
    </submittedName>
</protein>
<feature type="region of interest" description="Disordered" evidence="1">
    <location>
        <begin position="273"/>
        <end position="309"/>
    </location>
</feature>
<accession>A0A8X7VII8</accession>
<dbReference type="Proteomes" id="UP000886595">
    <property type="component" value="Unassembled WGS sequence"/>
</dbReference>
<evidence type="ECO:0000313" key="2">
    <source>
        <dbReference type="EMBL" id="KAG2311867.1"/>
    </source>
</evidence>
<evidence type="ECO:0000313" key="3">
    <source>
        <dbReference type="Proteomes" id="UP000886595"/>
    </source>
</evidence>
<evidence type="ECO:0000256" key="1">
    <source>
        <dbReference type="SAM" id="MobiDB-lite"/>
    </source>
</evidence>
<reference evidence="2 3" key="1">
    <citation type="submission" date="2020-02" db="EMBL/GenBank/DDBJ databases">
        <authorList>
            <person name="Ma Q."/>
            <person name="Huang Y."/>
            <person name="Song X."/>
            <person name="Pei D."/>
        </authorList>
    </citation>
    <scope>NUCLEOTIDE SEQUENCE [LARGE SCALE GENOMIC DNA]</scope>
    <source>
        <strain evidence="2">Sxm20200214</strain>
        <tissue evidence="2">Leaf</tissue>
    </source>
</reference>
<feature type="region of interest" description="Disordered" evidence="1">
    <location>
        <begin position="16"/>
        <end position="50"/>
    </location>
</feature>
<sequence>MPTSSSSFGDHLFVRPYSSDASSDASLDTSADSPSHALNPTPPDAVSQRSSATSVCRVENVISSGPDSCPAAPPVEYTAIFHACCGIGFRQNLSWIMVELYGLFRISQSQLTLRSWGLIHALQVLSDLSAIEITGSMVATAFCTREIGEGSRRFELSPRPFCRSPVEFPEWLDNTPTSGEYFFAIHLGPRPNGLRLSWSPSGVSPENPPEWIAFPEDLFNLASNLRDLAFLLHPDINQLTSLASTDEHLFIPEHLMDALIAARLHFDSLSLDSSRSVERPPSQLCPDASSSHSPTDSAENPPSSKRPRR</sequence>